<protein>
    <recommendedName>
        <fullName evidence="4">DUF1287 domain-containing protein</fullName>
    </recommendedName>
</protein>
<keyword evidence="1" id="KW-0472">Membrane</keyword>
<dbReference type="EMBL" id="NEWD01000016">
    <property type="protein sequence ID" value="OXN00480.1"/>
    <property type="molecule type" value="Genomic_DNA"/>
</dbReference>
<dbReference type="AlphaFoldDB" id="A0A229VYK4"/>
<dbReference type="InterPro" id="IPR009706">
    <property type="entry name" value="DUF1287"/>
</dbReference>
<keyword evidence="1" id="KW-1133">Transmembrane helix</keyword>
<dbReference type="Gene3D" id="3.90.1720.10">
    <property type="entry name" value="endopeptidase domain like (from Nostoc punctiforme)"/>
    <property type="match status" value="1"/>
</dbReference>
<keyword evidence="1" id="KW-0812">Transmembrane</keyword>
<comment type="caution">
    <text evidence="2">The sequence shown here is derived from an EMBL/GenBank/DDBJ whole genome shotgun (WGS) entry which is preliminary data.</text>
</comment>
<reference evidence="2 3" key="1">
    <citation type="submission" date="2017-05" db="EMBL/GenBank/DDBJ databases">
        <title>Bifidobacterium vansinderenii sp. nov.</title>
        <authorList>
            <person name="Lugli G.A."/>
            <person name="Duranti S."/>
            <person name="Mangifesta M."/>
        </authorList>
    </citation>
    <scope>NUCLEOTIDE SEQUENCE [LARGE SCALE GENOMIC DNA]</scope>
    <source>
        <strain evidence="2 3">Tam10B</strain>
    </source>
</reference>
<keyword evidence="3" id="KW-1185">Reference proteome</keyword>
<evidence type="ECO:0008006" key="4">
    <source>
        <dbReference type="Google" id="ProtNLM"/>
    </source>
</evidence>
<evidence type="ECO:0000313" key="3">
    <source>
        <dbReference type="Proteomes" id="UP000215433"/>
    </source>
</evidence>
<name>A0A229VYK4_9BIFI</name>
<gene>
    <name evidence="2" type="ORF">Tam10B_1350</name>
</gene>
<organism evidence="2 3">
    <name type="scientific">Bifidobacterium vansinderenii</name>
    <dbReference type="NCBI Taxonomy" id="1984871"/>
    <lineage>
        <taxon>Bacteria</taxon>
        <taxon>Bacillati</taxon>
        <taxon>Actinomycetota</taxon>
        <taxon>Actinomycetes</taxon>
        <taxon>Bifidobacteriales</taxon>
        <taxon>Bifidobacteriaceae</taxon>
        <taxon>Bifidobacterium</taxon>
    </lineage>
</organism>
<dbReference type="Proteomes" id="UP000215433">
    <property type="component" value="Unassembled WGS sequence"/>
</dbReference>
<dbReference type="Pfam" id="PF06940">
    <property type="entry name" value="DUF1287"/>
    <property type="match status" value="1"/>
</dbReference>
<feature type="transmembrane region" description="Helical" evidence="1">
    <location>
        <begin position="7"/>
        <end position="28"/>
    </location>
</feature>
<proteinExistence type="predicted"/>
<sequence>MTGMKRGTIIVIAVVAVLAIVVGALFWWRTTVPDGDRHATGVTASSSVGTYDGTPKVSVTNITSPVDYDNDDVDDYTDIVGGARAEAKRHPTYDDGYYQGGYPPSDRGACTDLVWRAFRDAGYDLKAMVDTDISTNRGHYPAIAKPDPNIDFRRSGTLDAFFSVYGQTLTTAIRPGDADNLSQWQPGDIVVFDHDQHIGIVSDRRNDQGVPYILHNNHQQGSMEEDYLSRTKRRTVTGHYRFDASRVPQDVLKTWRG</sequence>
<accession>A0A229VYK4</accession>
<evidence type="ECO:0000256" key="1">
    <source>
        <dbReference type="SAM" id="Phobius"/>
    </source>
</evidence>
<evidence type="ECO:0000313" key="2">
    <source>
        <dbReference type="EMBL" id="OXN00480.1"/>
    </source>
</evidence>